<dbReference type="Pfam" id="PF08142">
    <property type="entry name" value="AARP2CN"/>
    <property type="match status" value="1"/>
</dbReference>
<keyword evidence="3" id="KW-0539">Nucleus</keyword>
<dbReference type="InterPro" id="IPR007034">
    <property type="entry name" value="BMS1_TSR1_C"/>
</dbReference>
<dbReference type="GO" id="GO:0034511">
    <property type="term" value="F:U3 snoRNA binding"/>
    <property type="evidence" value="ECO:0007669"/>
    <property type="project" value="TreeGrafter"/>
</dbReference>
<dbReference type="AlphaFoldDB" id="A0AAD5XI79"/>
<evidence type="ECO:0000256" key="4">
    <source>
        <dbReference type="ARBA" id="ARBA00038288"/>
    </source>
</evidence>
<evidence type="ECO:0000256" key="2">
    <source>
        <dbReference type="ARBA" id="ARBA00022517"/>
    </source>
</evidence>
<dbReference type="GO" id="GO:0000479">
    <property type="term" value="P:endonucleolytic cleavage of tricistronic rRNA transcript (SSU-rRNA, 5.8S rRNA, LSU-rRNA)"/>
    <property type="evidence" value="ECO:0007669"/>
    <property type="project" value="TreeGrafter"/>
</dbReference>
<evidence type="ECO:0000256" key="3">
    <source>
        <dbReference type="ARBA" id="ARBA00023242"/>
    </source>
</evidence>
<dbReference type="EMBL" id="JADGJH010000730">
    <property type="protein sequence ID" value="KAJ3123557.1"/>
    <property type="molecule type" value="Genomic_DNA"/>
</dbReference>
<evidence type="ECO:0000256" key="1">
    <source>
        <dbReference type="ARBA" id="ARBA00004604"/>
    </source>
</evidence>
<comment type="caution">
    <text evidence="7">The sequence shown here is derived from an EMBL/GenBank/DDBJ whole genome shotgun (WGS) entry which is preliminary data.</text>
</comment>
<evidence type="ECO:0000313" key="8">
    <source>
        <dbReference type="Proteomes" id="UP001211907"/>
    </source>
</evidence>
<dbReference type="Proteomes" id="UP001211907">
    <property type="component" value="Unassembled WGS sequence"/>
</dbReference>
<dbReference type="GO" id="GO:0005730">
    <property type="term" value="C:nucleolus"/>
    <property type="evidence" value="ECO:0007669"/>
    <property type="project" value="UniProtKB-SubCell"/>
</dbReference>
<keyword evidence="8" id="KW-1185">Reference proteome</keyword>
<dbReference type="InterPro" id="IPR039761">
    <property type="entry name" value="Bms1/Tsr1"/>
</dbReference>
<reference evidence="7" key="1">
    <citation type="submission" date="2020-05" db="EMBL/GenBank/DDBJ databases">
        <title>Phylogenomic resolution of chytrid fungi.</title>
        <authorList>
            <person name="Stajich J.E."/>
            <person name="Amses K."/>
            <person name="Simmons R."/>
            <person name="Seto K."/>
            <person name="Myers J."/>
            <person name="Bonds A."/>
            <person name="Quandt C.A."/>
            <person name="Barry K."/>
            <person name="Liu P."/>
            <person name="Grigoriev I."/>
            <person name="Longcore J.E."/>
            <person name="James T.Y."/>
        </authorList>
    </citation>
    <scope>NUCLEOTIDE SEQUENCE</scope>
    <source>
        <strain evidence="7">JEL0513</strain>
    </source>
</reference>
<dbReference type="InterPro" id="IPR012948">
    <property type="entry name" value="AARP2CN"/>
</dbReference>
<feature type="region of interest" description="Disordered" evidence="5">
    <location>
        <begin position="426"/>
        <end position="471"/>
    </location>
</feature>
<evidence type="ECO:0000259" key="6">
    <source>
        <dbReference type="PROSITE" id="PS51714"/>
    </source>
</evidence>
<dbReference type="Pfam" id="PF04950">
    <property type="entry name" value="RIBIOP_C"/>
    <property type="match status" value="1"/>
</dbReference>
<feature type="compositionally biased region" description="Basic and acidic residues" evidence="5">
    <location>
        <begin position="49"/>
        <end position="63"/>
    </location>
</feature>
<dbReference type="GO" id="GO:0000462">
    <property type="term" value="P:maturation of SSU-rRNA from tricistronic rRNA transcript (SSU-rRNA, 5.8S rRNA, LSU-rRNA)"/>
    <property type="evidence" value="ECO:0007669"/>
    <property type="project" value="TreeGrafter"/>
</dbReference>
<name>A0AAD5XI79_9FUNG</name>
<dbReference type="PANTHER" id="PTHR12858">
    <property type="entry name" value="RIBOSOME BIOGENESIS PROTEIN"/>
    <property type="match status" value="1"/>
</dbReference>
<feature type="compositionally biased region" description="Polar residues" evidence="5">
    <location>
        <begin position="36"/>
        <end position="48"/>
    </location>
</feature>
<feature type="compositionally biased region" description="Acidic residues" evidence="5">
    <location>
        <begin position="430"/>
        <end position="454"/>
    </location>
</feature>
<feature type="domain" description="Bms1-type G" evidence="6">
    <location>
        <begin position="81"/>
        <end position="259"/>
    </location>
</feature>
<proteinExistence type="inferred from homology"/>
<dbReference type="PROSITE" id="PS51714">
    <property type="entry name" value="G_BMS1"/>
    <property type="match status" value="1"/>
</dbReference>
<dbReference type="GO" id="GO:0003924">
    <property type="term" value="F:GTPase activity"/>
    <property type="evidence" value="ECO:0007669"/>
    <property type="project" value="TreeGrafter"/>
</dbReference>
<dbReference type="PANTHER" id="PTHR12858:SF1">
    <property type="entry name" value="PRE-RRNA-PROCESSING PROTEIN TSR1 HOMOLOG"/>
    <property type="match status" value="1"/>
</dbReference>
<accession>A0AAD5XI79</accession>
<evidence type="ECO:0000256" key="5">
    <source>
        <dbReference type="SAM" id="MobiDB-lite"/>
    </source>
</evidence>
<dbReference type="Pfam" id="PF22298">
    <property type="entry name" value="Tsr1_G-like"/>
    <property type="match status" value="1"/>
</dbReference>
<comment type="similarity">
    <text evidence="4">Belongs to the TRAFAC class translation factor GTPase superfamily. Bms1-like GTPase family. TSR1 subfamily.</text>
</comment>
<feature type="region of interest" description="Disordered" evidence="5">
    <location>
        <begin position="1"/>
        <end position="63"/>
    </location>
</feature>
<dbReference type="SMART" id="SM01362">
    <property type="entry name" value="DUF663"/>
    <property type="match status" value="1"/>
</dbReference>
<dbReference type="SMART" id="SM00785">
    <property type="entry name" value="AARP2CN"/>
    <property type="match status" value="1"/>
</dbReference>
<evidence type="ECO:0000313" key="7">
    <source>
        <dbReference type="EMBL" id="KAJ3123557.1"/>
    </source>
</evidence>
<keyword evidence="2" id="KW-0690">Ribosome biogenesis</keyword>
<comment type="subcellular location">
    <subcellularLocation>
        <location evidence="1">Nucleus</location>
        <location evidence="1">Nucleolus</location>
    </subcellularLocation>
</comment>
<dbReference type="GO" id="GO:0005525">
    <property type="term" value="F:GTP binding"/>
    <property type="evidence" value="ECO:0007669"/>
    <property type="project" value="TreeGrafter"/>
</dbReference>
<dbReference type="InterPro" id="IPR030387">
    <property type="entry name" value="G_Bms1/Tsr1_dom"/>
</dbReference>
<protein>
    <recommendedName>
        <fullName evidence="6">Bms1-type G domain-containing protein</fullName>
    </recommendedName>
</protein>
<dbReference type="GO" id="GO:0030688">
    <property type="term" value="C:preribosome, small subunit precursor"/>
    <property type="evidence" value="ECO:0007669"/>
    <property type="project" value="TreeGrafter"/>
</dbReference>
<organism evidence="7 8">
    <name type="scientific">Physocladia obscura</name>
    <dbReference type="NCBI Taxonomy" id="109957"/>
    <lineage>
        <taxon>Eukaryota</taxon>
        <taxon>Fungi</taxon>
        <taxon>Fungi incertae sedis</taxon>
        <taxon>Chytridiomycota</taxon>
        <taxon>Chytridiomycota incertae sedis</taxon>
        <taxon>Chytridiomycetes</taxon>
        <taxon>Chytridiales</taxon>
        <taxon>Chytriomycetaceae</taxon>
        <taxon>Physocladia</taxon>
    </lineage>
</organism>
<gene>
    <name evidence="7" type="ORF">HK100_011572</name>
</gene>
<feature type="region of interest" description="Disordered" evidence="5">
    <location>
        <begin position="396"/>
        <end position="415"/>
    </location>
</feature>
<sequence length="837" mass="93579">MTAHHHRSSAKSANKAFKSKHASKGSLKAQTKGKINKTTRSNIVQQTQKRADRRNSSKIEQLKKRQTLAAATRLFTGSTAPPKIIAVIPLCPDVDACVAIAHFITALDLPLPADCYSGAPVSLTLTNFKQKLLLVPVPRTVPHLLSHIQIADFMLPVMSAVVEVDAIGDQAMSAIKATHVPTIFGGIVMNLDKAPDTKTRHAIFKSLQSFLVAHFPLCDGRIYNFSDFTSMSLGIKDGVPSCSTEANAFARNIAAQIPKGCVWRDRHSYILSDGAPEFVETLDGQGVLKVTGYIRGAARLNANRLITIPGFGEFQIQKITTCPIERTNEIIPPSILQVPDPDLQDSLVAFNTPDPLDAEQTWPTEEELADADARVADLHRKRAIYGDDYGEIMDIGEDPMTSNASSSGLPKKTVRVPKGTSAYQAAWIVDSDEGESVDNDDDDDDDDDDSDEMDGIVSDNENSTPVHELNVEDEEYEDIELEGKTNAFDVDFNAADDARQYKAYLEAKKTERAVAEDLQFPDEIDTPRDISARLRFSKYRGLKSFRTSPWDPRENLPIDYAKIFEFENFRKTKTRIIKDVDELDEGIDIGKKVVVWIENVPKQVMDIVSAKKPFVIFSLLPHENKITLSSISVHRIDSPGVNSPVIKSKDELILYVGFRRFVINPIYSADSRSGTNNVHRFERYFHHGRNVIASFYGPIGFEHEPVLLFKPVENGTPLLVASGNLTAPTPSRIIAKRIMLTGHPFKIHKRSAVIRYMFFDPQDIEYFKPVQLTTKHGRVGHIKESLGTHGYMKCMFDEQLTASDTVCLSLYKRVFPKWTTRTWVEEFEVPNEDKMND</sequence>